<feature type="transmembrane region" description="Helical" evidence="1">
    <location>
        <begin position="55"/>
        <end position="80"/>
    </location>
</feature>
<protein>
    <recommendedName>
        <fullName evidence="4">ABC transporter permease</fullName>
    </recommendedName>
</protein>
<comment type="caution">
    <text evidence="2">The sequence shown here is derived from an EMBL/GenBank/DDBJ whole genome shotgun (WGS) entry which is preliminary data.</text>
</comment>
<keyword evidence="3" id="KW-1185">Reference proteome</keyword>
<keyword evidence="1" id="KW-0812">Transmembrane</keyword>
<keyword evidence="1" id="KW-0472">Membrane</keyword>
<evidence type="ECO:0008006" key="4">
    <source>
        <dbReference type="Google" id="ProtNLM"/>
    </source>
</evidence>
<feature type="transmembrane region" description="Helical" evidence="1">
    <location>
        <begin position="25"/>
        <end position="43"/>
    </location>
</feature>
<dbReference type="Proteomes" id="UP000634134">
    <property type="component" value="Unassembled WGS sequence"/>
</dbReference>
<dbReference type="EMBL" id="JACYGY010000001">
    <property type="protein sequence ID" value="MBE9464295.1"/>
    <property type="molecule type" value="Genomic_DNA"/>
</dbReference>
<evidence type="ECO:0000313" key="2">
    <source>
        <dbReference type="EMBL" id="MBE9464295.1"/>
    </source>
</evidence>
<feature type="transmembrane region" description="Helical" evidence="1">
    <location>
        <begin position="100"/>
        <end position="119"/>
    </location>
</feature>
<proteinExistence type="predicted"/>
<feature type="transmembrane region" description="Helical" evidence="1">
    <location>
        <begin position="147"/>
        <end position="170"/>
    </location>
</feature>
<organism evidence="2 3">
    <name type="scientific">Dyadobacter subterraneus</name>
    <dbReference type="NCBI Taxonomy" id="2773304"/>
    <lineage>
        <taxon>Bacteria</taxon>
        <taxon>Pseudomonadati</taxon>
        <taxon>Bacteroidota</taxon>
        <taxon>Cytophagia</taxon>
        <taxon>Cytophagales</taxon>
        <taxon>Spirosomataceae</taxon>
        <taxon>Dyadobacter</taxon>
    </lineage>
</organism>
<evidence type="ECO:0000256" key="1">
    <source>
        <dbReference type="SAM" id="Phobius"/>
    </source>
</evidence>
<sequence length="262" mass="29832">MNQTFDFHRFGLMLKLDLAEKGRNNLAMASLLVVVLLFFMLPITTSNTFKGFYEALHHIALFMILLLGSSLYTSSVFTPYASQSTGMASLMIPASTLEKFLSTLLLNLLFIVPFLFLFFELHLSTVNYANSKISADGYKYHPLSSDVIQYTCYSYALIQGSIFLGSIYFSKASYIKSAACAIAIFVIIAAVQINMANTMTGSFEKVNTFPFTGWKMWNFGKNFKFYEVNYPENFQILVNIFPVLILLSLWFITYLRLKEKEI</sequence>
<accession>A0ABR9WFL3</accession>
<evidence type="ECO:0000313" key="3">
    <source>
        <dbReference type="Proteomes" id="UP000634134"/>
    </source>
</evidence>
<gene>
    <name evidence="2" type="ORF">IEE83_20600</name>
</gene>
<feature type="transmembrane region" description="Helical" evidence="1">
    <location>
        <begin position="177"/>
        <end position="195"/>
    </location>
</feature>
<reference evidence="3" key="1">
    <citation type="submission" date="2023-07" db="EMBL/GenBank/DDBJ databases">
        <title>Dyadobacter sp. nov 'subterranea' isolated from contaminted grondwater.</title>
        <authorList>
            <person name="Szabo I."/>
            <person name="Al-Omari J."/>
            <person name="Szerdahelyi S.G."/>
            <person name="Rado J."/>
        </authorList>
    </citation>
    <scope>NUCLEOTIDE SEQUENCE [LARGE SCALE GENOMIC DNA]</scope>
    <source>
        <strain evidence="3">UP-52</strain>
    </source>
</reference>
<keyword evidence="1" id="KW-1133">Transmembrane helix</keyword>
<feature type="transmembrane region" description="Helical" evidence="1">
    <location>
        <begin position="236"/>
        <end position="257"/>
    </location>
</feature>
<name>A0ABR9WFL3_9BACT</name>
<dbReference type="RefSeq" id="WP_194122365.1">
    <property type="nucleotide sequence ID" value="NZ_JACYGY010000001.1"/>
</dbReference>